<accession>A0AAV2RR51</accession>
<comment type="catalytic activity">
    <reaction evidence="7">
        <text>DNA(n) + a 2'-deoxyribonucleoside 5'-triphosphate = DNA(n+1) + diphosphate</text>
        <dbReference type="Rhea" id="RHEA:22508"/>
        <dbReference type="Rhea" id="RHEA-COMP:17339"/>
        <dbReference type="Rhea" id="RHEA-COMP:17340"/>
        <dbReference type="ChEBI" id="CHEBI:33019"/>
        <dbReference type="ChEBI" id="CHEBI:61560"/>
        <dbReference type="ChEBI" id="CHEBI:173112"/>
        <dbReference type="EC" id="2.7.7.7"/>
    </reaction>
    <physiologicalReaction direction="left-to-right" evidence="7">
        <dbReference type="Rhea" id="RHEA:22509"/>
    </physiologicalReaction>
</comment>
<feature type="non-terminal residue" evidence="8">
    <location>
        <position position="584"/>
    </location>
</feature>
<reference evidence="8 9" key="1">
    <citation type="submission" date="2024-05" db="EMBL/GenBank/DDBJ databases">
        <authorList>
            <person name="Wallberg A."/>
        </authorList>
    </citation>
    <scope>NUCLEOTIDE SEQUENCE [LARGE SCALE GENOMIC DNA]</scope>
</reference>
<evidence type="ECO:0000256" key="2">
    <source>
        <dbReference type="ARBA" id="ARBA00012417"/>
    </source>
</evidence>
<comment type="similarity">
    <text evidence="1">Belongs to the eukaryotic-type primase small subunit family.</text>
</comment>
<name>A0AAV2RR51_MEGNR</name>
<keyword evidence="3" id="KW-0808">Transferase</keyword>
<evidence type="ECO:0000256" key="4">
    <source>
        <dbReference type="ARBA" id="ARBA00026139"/>
    </source>
</evidence>
<evidence type="ECO:0000256" key="1">
    <source>
        <dbReference type="ARBA" id="ARBA00009762"/>
    </source>
</evidence>
<dbReference type="AlphaFoldDB" id="A0AAV2RR51"/>
<dbReference type="GO" id="GO:0005759">
    <property type="term" value="C:mitochondrial matrix"/>
    <property type="evidence" value="ECO:0007669"/>
    <property type="project" value="TreeGrafter"/>
</dbReference>
<dbReference type="GO" id="GO:0005634">
    <property type="term" value="C:nucleus"/>
    <property type="evidence" value="ECO:0007669"/>
    <property type="project" value="TreeGrafter"/>
</dbReference>
<dbReference type="PANTHER" id="PTHR31399:SF0">
    <property type="entry name" value="DNA-DIRECTED PRIMASE_POLYMERASE PROTEIN"/>
    <property type="match status" value="1"/>
</dbReference>
<dbReference type="GO" id="GO:0009411">
    <property type="term" value="P:response to UV"/>
    <property type="evidence" value="ECO:0007669"/>
    <property type="project" value="TreeGrafter"/>
</dbReference>
<comment type="caution">
    <text evidence="8">The sequence shown here is derived from an EMBL/GenBank/DDBJ whole genome shotgun (WGS) entry which is preliminary data.</text>
</comment>
<evidence type="ECO:0000313" key="9">
    <source>
        <dbReference type="Proteomes" id="UP001497623"/>
    </source>
</evidence>
<gene>
    <name evidence="8" type="ORF">MNOR_LOCUS27285</name>
</gene>
<dbReference type="GO" id="GO:0003682">
    <property type="term" value="F:chromatin binding"/>
    <property type="evidence" value="ECO:0007669"/>
    <property type="project" value="TreeGrafter"/>
</dbReference>
<keyword evidence="9" id="KW-1185">Reference proteome</keyword>
<dbReference type="PANTHER" id="PTHR31399">
    <property type="entry name" value="DNA-DIRECTED PRIMASE / POLYMERASE PROTEIN"/>
    <property type="match status" value="1"/>
</dbReference>
<dbReference type="Proteomes" id="UP001497623">
    <property type="component" value="Unassembled WGS sequence"/>
</dbReference>
<evidence type="ECO:0000256" key="5">
    <source>
        <dbReference type="ARBA" id="ARBA00044677"/>
    </source>
</evidence>
<organism evidence="8 9">
    <name type="scientific">Meganyctiphanes norvegica</name>
    <name type="common">Northern krill</name>
    <name type="synonym">Thysanopoda norvegica</name>
    <dbReference type="NCBI Taxonomy" id="48144"/>
    <lineage>
        <taxon>Eukaryota</taxon>
        <taxon>Metazoa</taxon>
        <taxon>Ecdysozoa</taxon>
        <taxon>Arthropoda</taxon>
        <taxon>Crustacea</taxon>
        <taxon>Multicrustacea</taxon>
        <taxon>Malacostraca</taxon>
        <taxon>Eumalacostraca</taxon>
        <taxon>Eucarida</taxon>
        <taxon>Euphausiacea</taxon>
        <taxon>Euphausiidae</taxon>
        <taxon>Meganyctiphanes</taxon>
    </lineage>
</organism>
<dbReference type="GO" id="GO:0042276">
    <property type="term" value="P:error-prone translesion synthesis"/>
    <property type="evidence" value="ECO:0007669"/>
    <property type="project" value="InterPro"/>
</dbReference>
<dbReference type="EC" id="2.7.7.102" evidence="6"/>
<evidence type="ECO:0000313" key="8">
    <source>
        <dbReference type="EMBL" id="CAL4133719.1"/>
    </source>
</evidence>
<evidence type="ECO:0000256" key="3">
    <source>
        <dbReference type="ARBA" id="ARBA00022932"/>
    </source>
</evidence>
<dbReference type="InterPro" id="IPR044917">
    <property type="entry name" value="PRIMPOL"/>
</dbReference>
<proteinExistence type="inferred from homology"/>
<evidence type="ECO:0000256" key="7">
    <source>
        <dbReference type="ARBA" id="ARBA00047303"/>
    </source>
</evidence>
<comment type="catalytic activity">
    <reaction evidence="5">
        <text>ssDNA + n NTP = ssDNA/pppN(pN)n-1 hybrid + (n-1) diphosphate.</text>
        <dbReference type="EC" id="2.7.7.102"/>
    </reaction>
</comment>
<dbReference type="EC" id="2.7.7.7" evidence="2"/>
<sequence>MRTSERKWWDIINEKLNTTYTAIKETLCESIQPKSYDVACGKQINKSENPCVYCNKQTLFSNCWECFCRMSDAILFARRHGSGCMVWSYEGEAVGVAGRRGFVVAHPSVMWITQMGRAPSNRNNYEVIQEGAVCKLYFDLEFLYKYNKGKNGVNMTQIFIRVVCYFLNKEFGVVSSEYDVLNLTSNTSEKYSCHLIFNIAKHAFGNNIYVGNFVIMICNKLRLWHSVETTEIDYLSFNELNSLFIKDKENTETLFVDEGVYTKNRNFRVYKSTKFGKKSPLVTAAENKFSPKLDSLSLFQNIDEEQQLFLDSLVTRVSEECNILTYGENAQKERKFNIPGEDNNKGEFEGFSSSPYQEIDEFINNQIGQGYIRCWYYYTAGEILIYEIAHYRYCHNIGREHKSNGIFFVVNLREAHYYQKCHDTDCFDFRSAAQPLPKNTMFWKHINDESDENFDDEGDLAILMAATQVEQFQKLAEMSDEELVVAATATNTVWDNLSLLSTPSSSQFNSQSSTQHYQINSQEIMEVGHVSSQTNTVWDTLSLLSTPNSSAFNSQSNNPLNSQEIDELTVFQENVEMESDEELA</sequence>
<evidence type="ECO:0000256" key="6">
    <source>
        <dbReference type="ARBA" id="ARBA00044768"/>
    </source>
</evidence>
<keyword evidence="3" id="KW-0239">DNA-directed DNA polymerase</keyword>
<dbReference type="EMBL" id="CAXKWB010028460">
    <property type="protein sequence ID" value="CAL4133719.1"/>
    <property type="molecule type" value="Genomic_DNA"/>
</dbReference>
<dbReference type="GO" id="GO:0006264">
    <property type="term" value="P:mitochondrial DNA replication"/>
    <property type="evidence" value="ECO:0007669"/>
    <property type="project" value="TreeGrafter"/>
</dbReference>
<dbReference type="GO" id="GO:0003887">
    <property type="term" value="F:DNA-directed DNA polymerase activity"/>
    <property type="evidence" value="ECO:0007669"/>
    <property type="project" value="UniProtKB-KW"/>
</dbReference>
<protein>
    <recommendedName>
        <fullName evidence="4">DNA-directed primase/polymerase protein</fullName>
        <ecNumber evidence="6">2.7.7.102</ecNumber>
        <ecNumber evidence="2">2.7.7.7</ecNumber>
    </recommendedName>
</protein>
<keyword evidence="3" id="KW-0548">Nucleotidyltransferase</keyword>
<dbReference type="GO" id="GO:0031297">
    <property type="term" value="P:replication fork processing"/>
    <property type="evidence" value="ECO:0007669"/>
    <property type="project" value="TreeGrafter"/>
</dbReference>
<dbReference type="Pfam" id="PF03121">
    <property type="entry name" value="Herpes_UL52"/>
    <property type="match status" value="1"/>
</dbReference>